<dbReference type="Proteomes" id="UP000682782">
    <property type="component" value="Chromosome"/>
</dbReference>
<name>A0AC61NLV4_9FIRM</name>
<protein>
    <submittedName>
        <fullName evidence="1">Uncharacterized protein</fullName>
    </submittedName>
</protein>
<accession>A0AC61NLV4</accession>
<reference evidence="1" key="1">
    <citation type="submission" date="2021-01" db="EMBL/GenBank/DDBJ databases">
        <title>Complete genome sequence of Clostridiales bacterium R-7.</title>
        <authorList>
            <person name="Mahoney-Kurpe S.C."/>
            <person name="Palevich N."/>
            <person name="Koike S."/>
            <person name="Moon C.D."/>
            <person name="Attwood G.T."/>
        </authorList>
    </citation>
    <scope>NUCLEOTIDE SEQUENCE</scope>
    <source>
        <strain evidence="1">R-7</strain>
    </source>
</reference>
<proteinExistence type="predicted"/>
<evidence type="ECO:0000313" key="2">
    <source>
        <dbReference type="Proteomes" id="UP000682782"/>
    </source>
</evidence>
<keyword evidence="2" id="KW-1185">Reference proteome</keyword>
<dbReference type="EMBL" id="CP068393">
    <property type="protein sequence ID" value="QUC67643.1"/>
    <property type="molecule type" value="Genomic_DNA"/>
</dbReference>
<evidence type="ECO:0000313" key="1">
    <source>
        <dbReference type="EMBL" id="QUC67643.1"/>
    </source>
</evidence>
<sequence>MKVLKLIGGYIALAGFFIFVDQSGIGIQKNINAVKKWAAGETEKLHFIQYWKEQAKLKEKPEQPYESGSEE</sequence>
<organism evidence="1 2">
    <name type="scientific">Aristaeella hokkaidonensis</name>
    <dbReference type="NCBI Taxonomy" id="3046382"/>
    <lineage>
        <taxon>Bacteria</taxon>
        <taxon>Bacillati</taxon>
        <taxon>Bacillota</taxon>
        <taxon>Clostridia</taxon>
        <taxon>Eubacteriales</taxon>
        <taxon>Aristaeellaceae</taxon>
        <taxon>Aristaeella</taxon>
    </lineage>
</organism>
<gene>
    <name evidence="1" type="ORF">JYE49_02775</name>
</gene>